<dbReference type="FunFam" id="3.40.50.300:FF:000429">
    <property type="entry name" value="Preprotein translocase subunit SecA"/>
    <property type="match status" value="1"/>
</dbReference>
<gene>
    <name evidence="14" type="primary">secA_2</name>
    <name evidence="11" type="synonym">secA</name>
    <name evidence="14" type="ORF">NWI01_31280</name>
</gene>
<evidence type="ECO:0000256" key="10">
    <source>
        <dbReference type="ARBA" id="ARBA00023136"/>
    </source>
</evidence>
<organism evidence="14 15">
    <name type="scientific">Nitrobacter winogradskyi</name>
    <name type="common">Nitrobacter agilis</name>
    <dbReference type="NCBI Taxonomy" id="913"/>
    <lineage>
        <taxon>Bacteria</taxon>
        <taxon>Pseudomonadati</taxon>
        <taxon>Pseudomonadota</taxon>
        <taxon>Alphaproteobacteria</taxon>
        <taxon>Hyphomicrobiales</taxon>
        <taxon>Nitrobacteraceae</taxon>
        <taxon>Nitrobacter</taxon>
    </lineage>
</organism>
<keyword evidence="11" id="KW-0963">Cytoplasm</keyword>
<dbReference type="Pfam" id="PF21090">
    <property type="entry name" value="P-loop_SecA"/>
    <property type="match status" value="2"/>
</dbReference>
<dbReference type="InterPro" id="IPR011115">
    <property type="entry name" value="SecA_DEAD"/>
</dbReference>
<keyword evidence="9 11" id="KW-0811">Translocation</keyword>
<dbReference type="CDD" id="cd18803">
    <property type="entry name" value="SF2_C_secA"/>
    <property type="match status" value="1"/>
</dbReference>
<dbReference type="PROSITE" id="PS51196">
    <property type="entry name" value="SECA_MOTOR_DEAD"/>
    <property type="match status" value="1"/>
</dbReference>
<reference evidence="14 15" key="1">
    <citation type="submission" date="2019-06" db="EMBL/GenBank/DDBJ databases">
        <title>Whole genome shotgun sequence of Nitrobacter winogradskyi NBRC 14297.</title>
        <authorList>
            <person name="Hosoyama A."/>
            <person name="Uohara A."/>
            <person name="Ohji S."/>
            <person name="Ichikawa N."/>
        </authorList>
    </citation>
    <scope>NUCLEOTIDE SEQUENCE [LARGE SCALE GENOMIC DNA]</scope>
    <source>
        <strain evidence="14 15">NBRC 14297</strain>
    </source>
</reference>
<evidence type="ECO:0000259" key="12">
    <source>
        <dbReference type="PROSITE" id="PS51192"/>
    </source>
</evidence>
<name>A0A4Y3WIR2_NITWI</name>
<keyword evidence="8 11" id="KW-1278">Translocase</keyword>
<keyword evidence="3 11" id="KW-0813">Transport</keyword>
<keyword evidence="5 11" id="KW-0547">Nucleotide-binding</keyword>
<dbReference type="Gene3D" id="3.40.50.300">
    <property type="entry name" value="P-loop containing nucleotide triphosphate hydrolases"/>
    <property type="match status" value="3"/>
</dbReference>
<evidence type="ECO:0000256" key="8">
    <source>
        <dbReference type="ARBA" id="ARBA00022967"/>
    </source>
</evidence>
<dbReference type="GO" id="GO:0005524">
    <property type="term" value="F:ATP binding"/>
    <property type="evidence" value="ECO:0007669"/>
    <property type="project" value="UniProtKB-UniRule"/>
</dbReference>
<dbReference type="InterPro" id="IPR027417">
    <property type="entry name" value="P-loop_NTPase"/>
</dbReference>
<dbReference type="GO" id="GO:0005829">
    <property type="term" value="C:cytosol"/>
    <property type="evidence" value="ECO:0007669"/>
    <property type="project" value="TreeGrafter"/>
</dbReference>
<evidence type="ECO:0000313" key="14">
    <source>
        <dbReference type="EMBL" id="GEC17236.1"/>
    </source>
</evidence>
<comment type="catalytic activity">
    <reaction evidence="11">
        <text>ATP + H2O + cellular proteinSide 1 = ADP + phosphate + cellular proteinSide 2.</text>
        <dbReference type="EC" id="7.4.2.8"/>
    </reaction>
</comment>
<dbReference type="Gene3D" id="3.90.1440.10">
    <property type="entry name" value="SecA, preprotein cross-linking domain"/>
    <property type="match status" value="1"/>
</dbReference>
<comment type="function">
    <text evidence="11">Part of the Sec protein translocase complex. Interacts with the SecYEG preprotein conducting channel. Has a central role in coupling the hydrolysis of ATP to the transfer of proteins into and across the cell membrane, serving both as a receptor for the preprotein-SecB complex and as an ATP-driven molecular motor driving the stepwise translocation of polypeptide chains across the membrane.</text>
</comment>
<proteinExistence type="inferred from homology"/>
<evidence type="ECO:0000259" key="13">
    <source>
        <dbReference type="PROSITE" id="PS51196"/>
    </source>
</evidence>
<dbReference type="Pfam" id="PF07517">
    <property type="entry name" value="SecA_DEAD"/>
    <property type="match status" value="1"/>
</dbReference>
<keyword evidence="10 11" id="KW-0472">Membrane</keyword>
<dbReference type="PANTHER" id="PTHR30612">
    <property type="entry name" value="SECA INNER MEMBRANE COMPONENT OF SEC PROTEIN SECRETION SYSTEM"/>
    <property type="match status" value="1"/>
</dbReference>
<dbReference type="InterPro" id="IPR011116">
    <property type="entry name" value="SecA_Wing/Scaffold"/>
</dbReference>
<dbReference type="EMBL" id="BJNF01000097">
    <property type="protein sequence ID" value="GEC17236.1"/>
    <property type="molecule type" value="Genomic_DNA"/>
</dbReference>
<dbReference type="RefSeq" id="WP_141384988.1">
    <property type="nucleotide sequence ID" value="NZ_BJNF01000097.1"/>
</dbReference>
<dbReference type="InterPro" id="IPR044722">
    <property type="entry name" value="SecA_SF2_C"/>
</dbReference>
<evidence type="ECO:0000256" key="5">
    <source>
        <dbReference type="ARBA" id="ARBA00022741"/>
    </source>
</evidence>
<dbReference type="GO" id="GO:0006605">
    <property type="term" value="P:protein targeting"/>
    <property type="evidence" value="ECO:0007669"/>
    <property type="project" value="UniProtKB-UniRule"/>
</dbReference>
<feature type="binding site" evidence="11">
    <location>
        <position position="87"/>
    </location>
    <ligand>
        <name>ATP</name>
        <dbReference type="ChEBI" id="CHEBI:30616"/>
    </ligand>
</feature>
<evidence type="ECO:0000313" key="15">
    <source>
        <dbReference type="Proteomes" id="UP000318825"/>
    </source>
</evidence>
<dbReference type="SMART" id="SM00957">
    <property type="entry name" value="SecA_DEAD"/>
    <property type="match status" value="1"/>
</dbReference>
<comment type="subcellular location">
    <subcellularLocation>
        <location evidence="11">Cell membrane</location>
        <topology evidence="11">Peripheral membrane protein</topology>
        <orientation evidence="11">Cytoplasmic side</orientation>
    </subcellularLocation>
    <subcellularLocation>
        <location evidence="11">Cytoplasm</location>
    </subcellularLocation>
    <subcellularLocation>
        <location evidence="1">Membrane</location>
        <topology evidence="1">Peripheral membrane protein</topology>
    </subcellularLocation>
    <text evidence="11">Distribution is 50-50.</text>
</comment>
<comment type="subunit">
    <text evidence="11">Monomer and homodimer. Part of the essential Sec protein translocation apparatus which comprises SecA, SecYEG and auxiliary proteins SecDF-YajC and YidC.</text>
</comment>
<dbReference type="PRINTS" id="PR00906">
    <property type="entry name" value="SECA"/>
</dbReference>
<dbReference type="InterPro" id="IPR000185">
    <property type="entry name" value="SecA"/>
</dbReference>
<dbReference type="PROSITE" id="PS51192">
    <property type="entry name" value="HELICASE_ATP_BIND_1"/>
    <property type="match status" value="1"/>
</dbReference>
<feature type="domain" description="Helicase ATP-binding" evidence="12">
    <location>
        <begin position="89"/>
        <end position="226"/>
    </location>
</feature>
<dbReference type="CDD" id="cd17928">
    <property type="entry name" value="DEXDc_SecA"/>
    <property type="match status" value="1"/>
</dbReference>
<evidence type="ECO:0000256" key="4">
    <source>
        <dbReference type="ARBA" id="ARBA00022475"/>
    </source>
</evidence>
<comment type="caution">
    <text evidence="14">The sequence shown here is derived from an EMBL/GenBank/DDBJ whole genome shotgun (WGS) entry which is preliminary data.</text>
</comment>
<accession>A0A4Y3WIR2</accession>
<evidence type="ECO:0000256" key="11">
    <source>
        <dbReference type="HAMAP-Rule" id="MF_01382"/>
    </source>
</evidence>
<dbReference type="SUPFAM" id="SSF81767">
    <property type="entry name" value="Pre-protein crosslinking domain of SecA"/>
    <property type="match status" value="1"/>
</dbReference>
<dbReference type="Pfam" id="PF07516">
    <property type="entry name" value="SecA_SW"/>
    <property type="match status" value="1"/>
</dbReference>
<dbReference type="GO" id="GO:0005886">
    <property type="term" value="C:plasma membrane"/>
    <property type="evidence" value="ECO:0007669"/>
    <property type="project" value="UniProtKB-SubCell"/>
</dbReference>
<dbReference type="EC" id="7.4.2.8" evidence="11"/>
<dbReference type="Pfam" id="PF01043">
    <property type="entry name" value="SecA_PP_bind"/>
    <property type="match status" value="1"/>
</dbReference>
<comment type="similarity">
    <text evidence="2 11">Belongs to the SecA family.</text>
</comment>
<feature type="binding site" evidence="11">
    <location>
        <position position="512"/>
    </location>
    <ligand>
        <name>ATP</name>
        <dbReference type="ChEBI" id="CHEBI:30616"/>
    </ligand>
</feature>
<dbReference type="GO" id="GO:0008564">
    <property type="term" value="F:protein-exporting ATPase activity"/>
    <property type="evidence" value="ECO:0007669"/>
    <property type="project" value="UniProtKB-EC"/>
</dbReference>
<dbReference type="GO" id="GO:0065002">
    <property type="term" value="P:intracellular protein transmembrane transport"/>
    <property type="evidence" value="ECO:0007669"/>
    <property type="project" value="UniProtKB-UniRule"/>
</dbReference>
<dbReference type="Proteomes" id="UP000318825">
    <property type="component" value="Unassembled WGS sequence"/>
</dbReference>
<dbReference type="GO" id="GO:0043952">
    <property type="term" value="P:protein transport by the Sec complex"/>
    <property type="evidence" value="ECO:0007669"/>
    <property type="project" value="TreeGrafter"/>
</dbReference>
<keyword evidence="7 11" id="KW-0653">Protein transport</keyword>
<dbReference type="GO" id="GO:0017038">
    <property type="term" value="P:protein import"/>
    <property type="evidence" value="ECO:0007669"/>
    <property type="project" value="InterPro"/>
</dbReference>
<feature type="binding site" evidence="11">
    <location>
        <begin position="105"/>
        <end position="109"/>
    </location>
    <ligand>
        <name>ATP</name>
        <dbReference type="ChEBI" id="CHEBI:30616"/>
    </ligand>
</feature>
<dbReference type="OrthoDB" id="9805579at2"/>
<dbReference type="InterPro" id="IPR014001">
    <property type="entry name" value="Helicase_ATP-bd"/>
</dbReference>
<dbReference type="SMART" id="SM00958">
    <property type="entry name" value="SecA_PP_bind"/>
    <property type="match status" value="1"/>
</dbReference>
<protein>
    <recommendedName>
        <fullName evidence="11">Protein translocase subunit SecA</fullName>
        <ecNumber evidence="11">7.4.2.8</ecNumber>
    </recommendedName>
</protein>
<evidence type="ECO:0000256" key="2">
    <source>
        <dbReference type="ARBA" id="ARBA00007650"/>
    </source>
</evidence>
<dbReference type="InterPro" id="IPR036266">
    <property type="entry name" value="SecA_Wing/Scaffold_sf"/>
</dbReference>
<dbReference type="AlphaFoldDB" id="A0A4Y3WIR2"/>
<dbReference type="InterPro" id="IPR014018">
    <property type="entry name" value="SecA_motor_DEAD"/>
</dbReference>
<keyword evidence="4 11" id="KW-1003">Cell membrane</keyword>
<evidence type="ECO:0000256" key="9">
    <source>
        <dbReference type="ARBA" id="ARBA00023010"/>
    </source>
</evidence>
<dbReference type="InterPro" id="IPR036670">
    <property type="entry name" value="SecA_X-link_sf"/>
</dbReference>
<dbReference type="SUPFAM" id="SSF52540">
    <property type="entry name" value="P-loop containing nucleoside triphosphate hydrolases"/>
    <property type="match status" value="2"/>
</dbReference>
<evidence type="ECO:0000256" key="1">
    <source>
        <dbReference type="ARBA" id="ARBA00004170"/>
    </source>
</evidence>
<feature type="domain" description="SecA family profile" evidence="13">
    <location>
        <begin position="3"/>
        <end position="601"/>
    </location>
</feature>
<dbReference type="HAMAP" id="MF_01382">
    <property type="entry name" value="SecA"/>
    <property type="match status" value="1"/>
</dbReference>
<evidence type="ECO:0000256" key="6">
    <source>
        <dbReference type="ARBA" id="ARBA00022840"/>
    </source>
</evidence>
<evidence type="ECO:0000256" key="7">
    <source>
        <dbReference type="ARBA" id="ARBA00022927"/>
    </source>
</evidence>
<dbReference type="InterPro" id="IPR011130">
    <property type="entry name" value="SecA_preprotein_X-link_dom"/>
</dbReference>
<keyword evidence="6 11" id="KW-0067">ATP-binding</keyword>
<dbReference type="GO" id="GO:0031522">
    <property type="term" value="C:cell envelope Sec protein transport complex"/>
    <property type="evidence" value="ECO:0007669"/>
    <property type="project" value="TreeGrafter"/>
</dbReference>
<dbReference type="PANTHER" id="PTHR30612:SF0">
    <property type="entry name" value="CHLOROPLAST PROTEIN-TRANSPORTING ATPASE"/>
    <property type="match status" value="1"/>
</dbReference>
<dbReference type="SUPFAM" id="SSF81886">
    <property type="entry name" value="Helical scaffold and wing domains of SecA"/>
    <property type="match status" value="1"/>
</dbReference>
<dbReference type="Gene3D" id="1.10.3060.10">
    <property type="entry name" value="Helical scaffold and wing domains of SecA"/>
    <property type="match status" value="1"/>
</dbReference>
<evidence type="ECO:0000256" key="3">
    <source>
        <dbReference type="ARBA" id="ARBA00022448"/>
    </source>
</evidence>
<sequence length="813" mass="89795">MILRLTRRALSFGTRRKLTQYETTADRILVLEGDHRRLSARGLLDRATELRQRVQAGTSLDEIKEEAFALAREAARRALNEHPVPVQIIGALALHDGHLAEMRTGEGKTLTATLVCALNGLTGRGVHIGTPNDYLAERDAAWMRPVYDLLGLSAGVITQEMDDDERREAYCCDITYGVASEFCFDYLRDNLKLSAAETVQRGHSFALVDEADATLIDEASMPLALFGPLGDHSRFYEVIDVLIASLQPSHYEVDHLRRVTLTEAGYSEVELRLQQQGLLKASSTLHDSVSISLLHHIMQSLRAHVVLARDRDYVVANGRVIIVDRLTGRPMPGRRYDEGLHQALEAKESCAIGEETRTVAAITFQTYFRRYDKLCGMTGTAKADAEEYKEVYGLDVISIPTHRPMIRVDGAVLHSTAAGKFQAILRELEDAAARGQPVLIGAPSIERSEALAAMLETNGWSQQNPATQNLGSSRTFAVLNAKHHAREAQIIAEAGAPGAVTIATAMAGRGTDIRLGGEHADAATRAKVIAAGGLLVIGSTHHDHGRMDEQLRGRAGRQGDPGRSIFHASLDDEFLKTAAIDAPPLTEQTPTIAPSVASRLIEAAQKRHETRSFDRRLGLLRFDTIIQRQRENVYDLRQSIRDGSDTLILAKRLRHETVDDLINRFAAPTAPWDIAGLDHAIRSVLTLAIDIRPPSSDPKADARALAQRITAAADRWTAGKIASMGETTFVDILRRLMMAAIDHLWSEQSERLDYLKRRIGDRGLPSHKVIAEFQIEAFTLFELMIADFRRDVTAYAMRVGILPTHVIPMSEHC</sequence>